<evidence type="ECO:0000313" key="10">
    <source>
        <dbReference type="Proteomes" id="UP000813463"/>
    </source>
</evidence>
<feature type="transmembrane region" description="Helical" evidence="9">
    <location>
        <begin position="291"/>
        <end position="309"/>
    </location>
</feature>
<dbReference type="PANTHER" id="PTHR31942">
    <property type="entry name" value="MLO-LIKE PROTEIN 1"/>
    <property type="match status" value="1"/>
</dbReference>
<evidence type="ECO:0000256" key="9">
    <source>
        <dbReference type="SAM" id="Phobius"/>
    </source>
</evidence>
<evidence type="ECO:0000313" key="11">
    <source>
        <dbReference type="RefSeq" id="XP_021853566.1"/>
    </source>
</evidence>
<evidence type="ECO:0000256" key="2">
    <source>
        <dbReference type="ARBA" id="ARBA00006574"/>
    </source>
</evidence>
<organism evidence="10 11">
    <name type="scientific">Spinacia oleracea</name>
    <name type="common">Spinach</name>
    <dbReference type="NCBI Taxonomy" id="3562"/>
    <lineage>
        <taxon>Eukaryota</taxon>
        <taxon>Viridiplantae</taxon>
        <taxon>Streptophyta</taxon>
        <taxon>Embryophyta</taxon>
        <taxon>Tracheophyta</taxon>
        <taxon>Spermatophyta</taxon>
        <taxon>Magnoliopsida</taxon>
        <taxon>eudicotyledons</taxon>
        <taxon>Gunneridae</taxon>
        <taxon>Pentapetalae</taxon>
        <taxon>Caryophyllales</taxon>
        <taxon>Chenopodiaceae</taxon>
        <taxon>Chenopodioideae</taxon>
        <taxon>Anserineae</taxon>
        <taxon>Spinacia</taxon>
    </lineage>
</organism>
<feature type="transmembrane region" description="Helical" evidence="9">
    <location>
        <begin position="143"/>
        <end position="164"/>
    </location>
</feature>
<evidence type="ECO:0000256" key="1">
    <source>
        <dbReference type="ARBA" id="ARBA00004141"/>
    </source>
</evidence>
<feature type="transmembrane region" description="Helical" evidence="9">
    <location>
        <begin position="16"/>
        <end position="37"/>
    </location>
</feature>
<dbReference type="OrthoDB" id="1388414at2759"/>
<dbReference type="GeneID" id="110793047"/>
<keyword evidence="10" id="KW-1185">Reference proteome</keyword>
<dbReference type="Proteomes" id="UP000813463">
    <property type="component" value="Chromosome 3"/>
</dbReference>
<feature type="transmembrane region" description="Helical" evidence="9">
    <location>
        <begin position="58"/>
        <end position="75"/>
    </location>
</feature>
<evidence type="ECO:0000256" key="6">
    <source>
        <dbReference type="ARBA" id="ARBA00023136"/>
    </source>
</evidence>
<dbReference type="PANTHER" id="PTHR31942:SF74">
    <property type="entry name" value="MLO-LIKE PROTEIN 15"/>
    <property type="match status" value="1"/>
</dbReference>
<evidence type="ECO:0000256" key="3">
    <source>
        <dbReference type="ARBA" id="ARBA00022692"/>
    </source>
</evidence>
<dbReference type="KEGG" id="soe:110793047"/>
<proteinExistence type="inferred from homology"/>
<comment type="similarity">
    <text evidence="2 8">Belongs to the MLO family.</text>
</comment>
<dbReference type="InterPro" id="IPR004326">
    <property type="entry name" value="Mlo"/>
</dbReference>
<comment type="subcellular location">
    <subcellularLocation>
        <location evidence="1 8">Membrane</location>
        <topology evidence="1 8">Multi-pass membrane protein</topology>
    </subcellularLocation>
</comment>
<reference evidence="11" key="2">
    <citation type="submission" date="2025-08" db="UniProtKB">
        <authorList>
            <consortium name="RefSeq"/>
        </authorList>
    </citation>
    <scope>IDENTIFICATION</scope>
    <source>
        <tissue evidence="11">Leaf</tissue>
    </source>
</reference>
<keyword evidence="7 8" id="KW-0568">Pathogenesis-related protein</keyword>
<dbReference type="GO" id="GO:0006952">
    <property type="term" value="P:defense response"/>
    <property type="evidence" value="ECO:0007669"/>
    <property type="project" value="UniProtKB-KW"/>
</dbReference>
<gene>
    <name evidence="11" type="primary">LOC110793047</name>
    <name evidence="8" type="synonym">MLO</name>
</gene>
<dbReference type="GO" id="GO:0016020">
    <property type="term" value="C:membrane"/>
    <property type="evidence" value="ECO:0007669"/>
    <property type="project" value="UniProtKB-SubCell"/>
</dbReference>
<keyword evidence="8" id="KW-0112">Calmodulin-binding</keyword>
<evidence type="ECO:0000256" key="8">
    <source>
        <dbReference type="RuleBase" id="RU280816"/>
    </source>
</evidence>
<dbReference type="Pfam" id="PF03094">
    <property type="entry name" value="Mlo"/>
    <property type="match status" value="1"/>
</dbReference>
<evidence type="ECO:0000256" key="4">
    <source>
        <dbReference type="ARBA" id="ARBA00022821"/>
    </source>
</evidence>
<keyword evidence="4 8" id="KW-0611">Plant defense</keyword>
<reference evidence="10" key="1">
    <citation type="journal article" date="2021" name="Nat. Commun.">
        <title>Genomic analyses provide insights into spinach domestication and the genetic basis of agronomic traits.</title>
        <authorList>
            <person name="Cai X."/>
            <person name="Sun X."/>
            <person name="Xu C."/>
            <person name="Sun H."/>
            <person name="Wang X."/>
            <person name="Ge C."/>
            <person name="Zhang Z."/>
            <person name="Wang Q."/>
            <person name="Fei Z."/>
            <person name="Jiao C."/>
            <person name="Wang Q."/>
        </authorList>
    </citation>
    <scope>NUCLEOTIDE SEQUENCE [LARGE SCALE GENOMIC DNA]</scope>
    <source>
        <strain evidence="10">cv. Varoflay</strain>
    </source>
</reference>
<comment type="function">
    <text evidence="8">May be involved in modulation of pathogen defense and leaf cell death.</text>
</comment>
<name>A0A9R0IQ74_SPIOL</name>
<evidence type="ECO:0000256" key="5">
    <source>
        <dbReference type="ARBA" id="ARBA00022989"/>
    </source>
</evidence>
<keyword evidence="6 8" id="KW-0472">Membrane</keyword>
<keyword evidence="3 8" id="KW-0812">Transmembrane</keyword>
<dbReference type="GO" id="GO:0005516">
    <property type="term" value="F:calmodulin binding"/>
    <property type="evidence" value="ECO:0007669"/>
    <property type="project" value="UniProtKB-KW"/>
</dbReference>
<feature type="transmembrane region" description="Helical" evidence="9">
    <location>
        <begin position="266"/>
        <end position="285"/>
    </location>
</feature>
<dbReference type="RefSeq" id="XP_021853566.1">
    <property type="nucleotide sequence ID" value="XM_021997874.2"/>
</dbReference>
<comment type="domain">
    <text evidence="8">The C-terminus contains a calmodulin-binding domain, which binds calmodulin in a calcium-dependent fashion.</text>
</comment>
<sequence>MAGGGGGPTFEGTPSWVIGGVVFVIIAVSLAIEKLLHYLGKMLLRKEKIPLYHALNKVKEELMILGFISLLLTFFQDEIDKWCIPEKLTERWLPCAKDKGDTASTANYQIPAGGRRLLAEDVANSTCPAGKVPIVSIGVLHDLHYLIFILAIVHVLNCMLIVLLGEIKISLWRKWEDAIRIQNIADHNDQNDRVIDVRSLSFIKNRFGGVDAKKRHYVISFFKHLAGVITKADYKAMRTGFILTHCNGNLRFNFHKYIVYAYEADFHKIVSISWIMWLFVVISLTLNVAGWHVYFAISFIPFILLIVLGTKLQQVITELAIYIAQRHTVVFGELRIQPSDDYFWCNKPKIALLLIHYILFLNSFGSAIYFWTLFKFGPKSCVMDKPIYATSRIIIMVVVQTICSYSTLPLYAIVTQMGSSYNKDAMERFGNELNRAGAIADRTPEEADAAVSVEMSNHQERH</sequence>
<feature type="transmembrane region" description="Helical" evidence="9">
    <location>
        <begin position="350"/>
        <end position="373"/>
    </location>
</feature>
<accession>A0A9R0IQ74</accession>
<dbReference type="AlphaFoldDB" id="A0A9R0IQ74"/>
<evidence type="ECO:0000256" key="7">
    <source>
        <dbReference type="ARBA" id="ARBA00023265"/>
    </source>
</evidence>
<protein>
    <recommendedName>
        <fullName evidence="8">MLO-like protein</fullName>
    </recommendedName>
</protein>
<keyword evidence="5 8" id="KW-1133">Transmembrane helix</keyword>
<feature type="transmembrane region" description="Helical" evidence="9">
    <location>
        <begin position="393"/>
        <end position="414"/>
    </location>
</feature>